<dbReference type="AlphaFoldDB" id="A0A1H9CMS1"/>
<dbReference type="Proteomes" id="UP000199055">
    <property type="component" value="Unassembled WGS sequence"/>
</dbReference>
<proteinExistence type="predicted"/>
<keyword evidence="2" id="KW-1185">Reference proteome</keyword>
<sequence length="64" mass="7239">MEKTPDGGWTAEDLDRIPGLPSHTRLLDGELVLRAPQTVFHMRAMRLLENHLLQAAPPELEVVR</sequence>
<accession>A0A1H9CMS1</accession>
<dbReference type="STRING" id="403935.SAMN05216481_103330"/>
<evidence type="ECO:0008006" key="3">
    <source>
        <dbReference type="Google" id="ProtNLM"/>
    </source>
</evidence>
<gene>
    <name evidence="1" type="ORF">SAMN05216481_103330</name>
</gene>
<name>A0A1H9CMS1_9ACTN</name>
<dbReference type="EMBL" id="FOET01000003">
    <property type="protein sequence ID" value="SEQ02512.1"/>
    <property type="molecule type" value="Genomic_DNA"/>
</dbReference>
<reference evidence="1 2" key="1">
    <citation type="submission" date="2016-10" db="EMBL/GenBank/DDBJ databases">
        <authorList>
            <person name="de Groot N.N."/>
        </authorList>
    </citation>
    <scope>NUCLEOTIDE SEQUENCE [LARGE SCALE GENOMIC DNA]</scope>
    <source>
        <strain evidence="1 2">CGMCC 4.3519</strain>
    </source>
</reference>
<evidence type="ECO:0000313" key="2">
    <source>
        <dbReference type="Proteomes" id="UP000199055"/>
    </source>
</evidence>
<protein>
    <recommendedName>
        <fullName evidence="3">Restriction endonuclease</fullName>
    </recommendedName>
</protein>
<organism evidence="1 2">
    <name type="scientific">Streptomyces radiopugnans</name>
    <dbReference type="NCBI Taxonomy" id="403935"/>
    <lineage>
        <taxon>Bacteria</taxon>
        <taxon>Bacillati</taxon>
        <taxon>Actinomycetota</taxon>
        <taxon>Actinomycetes</taxon>
        <taxon>Kitasatosporales</taxon>
        <taxon>Streptomycetaceae</taxon>
        <taxon>Streptomyces</taxon>
    </lineage>
</organism>
<evidence type="ECO:0000313" key="1">
    <source>
        <dbReference type="EMBL" id="SEQ02512.1"/>
    </source>
</evidence>